<feature type="compositionally biased region" description="Polar residues" evidence="1">
    <location>
        <begin position="1"/>
        <end position="13"/>
    </location>
</feature>
<dbReference type="STRING" id="985895.E4ZNR2"/>
<accession>E4ZNR2</accession>
<name>E4ZNR2_LEPMJ</name>
<gene>
    <name evidence="2" type="ORF">LEMA_P041820.1</name>
</gene>
<dbReference type="OMA" id="PFEPREW"/>
<evidence type="ECO:0000256" key="1">
    <source>
        <dbReference type="SAM" id="MobiDB-lite"/>
    </source>
</evidence>
<evidence type="ECO:0000313" key="3">
    <source>
        <dbReference type="Proteomes" id="UP000002668"/>
    </source>
</evidence>
<dbReference type="VEuPathDB" id="FungiDB:LEMA_P041820.1"/>
<dbReference type="GeneID" id="13282947"/>
<dbReference type="AlphaFoldDB" id="E4ZNR2"/>
<dbReference type="Proteomes" id="UP000002668">
    <property type="component" value="Genome"/>
</dbReference>
<dbReference type="EMBL" id="FP929105">
    <property type="protein sequence ID" value="CBX93281.1"/>
    <property type="molecule type" value="Genomic_DNA"/>
</dbReference>
<dbReference type="eggNOG" id="KOG1426">
    <property type="taxonomic scope" value="Eukaryota"/>
</dbReference>
<dbReference type="OrthoDB" id="5370059at2759"/>
<evidence type="ECO:0000313" key="2">
    <source>
        <dbReference type="EMBL" id="CBX93281.1"/>
    </source>
</evidence>
<dbReference type="SUPFAM" id="SSF50985">
    <property type="entry name" value="RCC1/BLIP-II"/>
    <property type="match status" value="1"/>
</dbReference>
<dbReference type="InterPro" id="IPR009091">
    <property type="entry name" value="RCC1/BLIP-II"/>
</dbReference>
<protein>
    <submittedName>
        <fullName evidence="2">Uncharacterized protein</fullName>
    </submittedName>
</protein>
<sequence>MHQLFTFGTSPATPASAEPGANTQAPTPSLTAQALKIVWTSWCDAVILTQDGSEEWELVYRGSGLTSKQQDHLKQSAHLRRAFNTRDMVVKFFGSAMHDGLRGYVIASSGDGARENRILLFATDVEIEAGEQEVRGYDIGGVNTILDVKMQSGGQVLVGVRERGSCQECVVCLRDVGELRKHLEYDGVELGGRELVSLASAVPVQWEMNATTSTALMPDARVYTYTSDPRYPRCLGRPDDGIHVFESVPFLSETEIVKIASGGYLSATLGSDGELYLWGQVCPGSTGKLAVLEEAACLNQSRSARATGIFVQGDQDELVKCLQVQIDGHEARVYDVAIGHGHIVVAAEAVDLGRSKRKCAVFAAGENSQRQLGPGLPNEFSGEFEEIVGLRDKRVTQLAAAGWSTLMATYGSENST</sequence>
<dbReference type="HOGENOM" id="CLU_687252_0_0_1"/>
<proteinExistence type="predicted"/>
<feature type="region of interest" description="Disordered" evidence="1">
    <location>
        <begin position="1"/>
        <end position="27"/>
    </location>
</feature>
<keyword evidence="3" id="KW-1185">Reference proteome</keyword>
<reference evidence="3" key="1">
    <citation type="journal article" date="2011" name="Nat. Commun.">
        <title>Effector diversification within compartments of the Leptosphaeria maculans genome affected by Repeat-Induced Point mutations.</title>
        <authorList>
            <person name="Rouxel T."/>
            <person name="Grandaubert J."/>
            <person name="Hane J.K."/>
            <person name="Hoede C."/>
            <person name="van de Wouw A.P."/>
            <person name="Couloux A."/>
            <person name="Dominguez V."/>
            <person name="Anthouard V."/>
            <person name="Bally P."/>
            <person name="Bourras S."/>
            <person name="Cozijnsen A.J."/>
            <person name="Ciuffetti L.M."/>
            <person name="Degrave A."/>
            <person name="Dilmaghani A."/>
            <person name="Duret L."/>
            <person name="Fudal I."/>
            <person name="Goodwin S.B."/>
            <person name="Gout L."/>
            <person name="Glaser N."/>
            <person name="Linglin J."/>
            <person name="Kema G.H.J."/>
            <person name="Lapalu N."/>
            <person name="Lawrence C.B."/>
            <person name="May K."/>
            <person name="Meyer M."/>
            <person name="Ollivier B."/>
            <person name="Poulain J."/>
            <person name="Schoch C.L."/>
            <person name="Simon A."/>
            <person name="Spatafora J.W."/>
            <person name="Stachowiak A."/>
            <person name="Turgeon B.G."/>
            <person name="Tyler B.M."/>
            <person name="Vincent D."/>
            <person name="Weissenbach J."/>
            <person name="Amselem J."/>
            <person name="Quesneville H."/>
            <person name="Oliver R.P."/>
            <person name="Wincker P."/>
            <person name="Balesdent M.-H."/>
            <person name="Howlett B.J."/>
        </authorList>
    </citation>
    <scope>NUCLEOTIDE SEQUENCE [LARGE SCALE GENOMIC DNA]</scope>
    <source>
        <strain evidence="3">JN3 / isolate v23.1.3 / race Av1-4-5-6-7-8</strain>
    </source>
</reference>
<dbReference type="Gene3D" id="2.130.10.30">
    <property type="entry name" value="Regulator of chromosome condensation 1/beta-lactamase-inhibitor protein II"/>
    <property type="match status" value="1"/>
</dbReference>
<dbReference type="InParanoid" id="E4ZNR2"/>
<organism evidence="3">
    <name type="scientific">Leptosphaeria maculans (strain JN3 / isolate v23.1.3 / race Av1-4-5-6-7-8)</name>
    <name type="common">Blackleg fungus</name>
    <name type="synonym">Phoma lingam</name>
    <dbReference type="NCBI Taxonomy" id="985895"/>
    <lineage>
        <taxon>Eukaryota</taxon>
        <taxon>Fungi</taxon>
        <taxon>Dikarya</taxon>
        <taxon>Ascomycota</taxon>
        <taxon>Pezizomycotina</taxon>
        <taxon>Dothideomycetes</taxon>
        <taxon>Pleosporomycetidae</taxon>
        <taxon>Pleosporales</taxon>
        <taxon>Pleosporineae</taxon>
        <taxon>Leptosphaeriaceae</taxon>
        <taxon>Plenodomus</taxon>
        <taxon>Plenodomus lingam/Leptosphaeria maculans species complex</taxon>
    </lineage>
</organism>